<dbReference type="PROSITE" id="PS51257">
    <property type="entry name" value="PROKAR_LIPOPROTEIN"/>
    <property type="match status" value="1"/>
</dbReference>
<feature type="chain" id="PRO_5039164313" evidence="1">
    <location>
        <begin position="25"/>
        <end position="288"/>
    </location>
</feature>
<dbReference type="PATRIC" id="fig|1121326.3.peg.4863"/>
<dbReference type="CDD" id="cd07731">
    <property type="entry name" value="ComA-like_MBL-fold"/>
    <property type="match status" value="1"/>
</dbReference>
<organism evidence="3 4">
    <name type="scientific">Clostridium magnum DSM 2767</name>
    <dbReference type="NCBI Taxonomy" id="1121326"/>
    <lineage>
        <taxon>Bacteria</taxon>
        <taxon>Bacillati</taxon>
        <taxon>Bacillota</taxon>
        <taxon>Clostridia</taxon>
        <taxon>Eubacteriales</taxon>
        <taxon>Clostridiaceae</taxon>
        <taxon>Clostridium</taxon>
    </lineage>
</organism>
<proteinExistence type="predicted"/>
<dbReference type="SUPFAM" id="SSF56281">
    <property type="entry name" value="Metallo-hydrolase/oxidoreductase"/>
    <property type="match status" value="1"/>
</dbReference>
<feature type="domain" description="Metallo-beta-lactamase" evidence="2">
    <location>
        <begin position="51"/>
        <end position="245"/>
    </location>
</feature>
<keyword evidence="3" id="KW-0378">Hydrolase</keyword>
<dbReference type="GO" id="GO:0004416">
    <property type="term" value="F:hydroxyacylglutathione hydrolase activity"/>
    <property type="evidence" value="ECO:0007669"/>
    <property type="project" value="UniProtKB-EC"/>
</dbReference>
<dbReference type="RefSeq" id="WP_066628055.1">
    <property type="nucleotide sequence ID" value="NZ_FQXL01000033.1"/>
</dbReference>
<dbReference type="Proteomes" id="UP000076603">
    <property type="component" value="Unassembled WGS sequence"/>
</dbReference>
<keyword evidence="4" id="KW-1185">Reference proteome</keyword>
<evidence type="ECO:0000313" key="3">
    <source>
        <dbReference type="EMBL" id="KZL89793.1"/>
    </source>
</evidence>
<keyword evidence="1" id="KW-0732">Signal</keyword>
<feature type="signal peptide" evidence="1">
    <location>
        <begin position="1"/>
        <end position="24"/>
    </location>
</feature>
<dbReference type="InterPro" id="IPR036866">
    <property type="entry name" value="RibonucZ/Hydroxyglut_hydro"/>
</dbReference>
<name>A0A162RER8_9CLOT</name>
<gene>
    <name evidence="3" type="primary">gloB_3</name>
    <name evidence="3" type="ORF">CLMAG_48030</name>
</gene>
<comment type="caution">
    <text evidence="3">The sequence shown here is derived from an EMBL/GenBank/DDBJ whole genome shotgun (WGS) entry which is preliminary data.</text>
</comment>
<dbReference type="Gene3D" id="3.60.15.10">
    <property type="entry name" value="Ribonuclease Z/Hydroxyacylglutathione hydrolase-like"/>
    <property type="match status" value="1"/>
</dbReference>
<dbReference type="EMBL" id="LWAE01000007">
    <property type="protein sequence ID" value="KZL89793.1"/>
    <property type="molecule type" value="Genomic_DNA"/>
</dbReference>
<evidence type="ECO:0000313" key="4">
    <source>
        <dbReference type="Proteomes" id="UP000076603"/>
    </source>
</evidence>
<reference evidence="3 4" key="1">
    <citation type="submission" date="2016-04" db="EMBL/GenBank/DDBJ databases">
        <title>Genome sequence of Clostridium magnum DSM 2767.</title>
        <authorList>
            <person name="Poehlein A."/>
            <person name="Uhlig R."/>
            <person name="Fischer R."/>
            <person name="Bahl H."/>
            <person name="Daniel R."/>
        </authorList>
    </citation>
    <scope>NUCLEOTIDE SEQUENCE [LARGE SCALE GENOMIC DNA]</scope>
    <source>
        <strain evidence="3 4">DSM 2767</strain>
    </source>
</reference>
<dbReference type="PANTHER" id="PTHR30619">
    <property type="entry name" value="DNA INTERNALIZATION/COMPETENCE PROTEIN COMEC/REC2"/>
    <property type="match status" value="1"/>
</dbReference>
<dbReference type="InterPro" id="IPR035681">
    <property type="entry name" value="ComA-like_MBL"/>
</dbReference>
<accession>A0A162RER8</accession>
<evidence type="ECO:0000256" key="1">
    <source>
        <dbReference type="SAM" id="SignalP"/>
    </source>
</evidence>
<evidence type="ECO:0000259" key="2">
    <source>
        <dbReference type="SMART" id="SM00849"/>
    </source>
</evidence>
<dbReference type="EC" id="3.1.2.6" evidence="3"/>
<dbReference type="STRING" id="1121326.CLMAG_48030"/>
<dbReference type="AlphaFoldDB" id="A0A162RER8"/>
<dbReference type="InterPro" id="IPR052159">
    <property type="entry name" value="Competence_DNA_uptake"/>
</dbReference>
<dbReference type="InterPro" id="IPR001279">
    <property type="entry name" value="Metallo-B-lactamas"/>
</dbReference>
<dbReference type="SMART" id="SM00849">
    <property type="entry name" value="Lactamase_B"/>
    <property type="match status" value="1"/>
</dbReference>
<dbReference type="Pfam" id="PF00753">
    <property type="entry name" value="Lactamase_B"/>
    <property type="match status" value="1"/>
</dbReference>
<sequence>MKFYKKYLAIFAAFFLIISSFVGCSSSKTIDSSKDANNQHVMKVNYIDVGQGDSILVQVNGKNLLIDAGPNSSTDKLISYLNKQNIKKLDFVVATHPHEDHIGAMDTIINKYNIGEFYAPKKTTTTKTFESMVNALKSKNIKINAATAGVSLDLGKNVKCEMIAPNAPNYEDLNNYSAVIKITYGNSKFLFMGDAESLSEKEILNKNHDISSDVLKLGHHGSSSSSSKAFLDKVSPKIAIISCGKNNDYGHPHKETSTEMKKRNIQVYRTDIDGSIVLISDGKKISKE</sequence>
<dbReference type="PANTHER" id="PTHR30619:SF7">
    <property type="entry name" value="BETA-LACTAMASE DOMAIN PROTEIN"/>
    <property type="match status" value="1"/>
</dbReference>
<protein>
    <submittedName>
        <fullName evidence="3">Hydroxyacylglutathione hydrolase</fullName>
        <ecNumber evidence="3">3.1.2.6</ecNumber>
    </submittedName>
</protein>